<dbReference type="Proteomes" id="UP001213681">
    <property type="component" value="Unassembled WGS sequence"/>
</dbReference>
<evidence type="ECO:0000313" key="3">
    <source>
        <dbReference type="Proteomes" id="UP001213681"/>
    </source>
</evidence>
<feature type="compositionally biased region" description="Polar residues" evidence="1">
    <location>
        <begin position="315"/>
        <end position="333"/>
    </location>
</feature>
<evidence type="ECO:0000256" key="1">
    <source>
        <dbReference type="SAM" id="MobiDB-lite"/>
    </source>
</evidence>
<gene>
    <name evidence="2" type="ORF">N7458_011743</name>
</gene>
<reference evidence="2" key="2">
    <citation type="journal article" date="2023" name="IMA Fungus">
        <title>Comparative genomic study of the Penicillium genus elucidates a diverse pangenome and 15 lateral gene transfer events.</title>
        <authorList>
            <person name="Petersen C."/>
            <person name="Sorensen T."/>
            <person name="Nielsen M.R."/>
            <person name="Sondergaard T.E."/>
            <person name="Sorensen J.L."/>
            <person name="Fitzpatrick D.A."/>
            <person name="Frisvad J.C."/>
            <person name="Nielsen K.L."/>
        </authorList>
    </citation>
    <scope>NUCLEOTIDE SEQUENCE</scope>
    <source>
        <strain evidence="2">IBT 16125</strain>
    </source>
</reference>
<keyword evidence="3" id="KW-1185">Reference proteome</keyword>
<protein>
    <submittedName>
        <fullName evidence="2">Uncharacterized protein</fullName>
    </submittedName>
</protein>
<evidence type="ECO:0000313" key="2">
    <source>
        <dbReference type="EMBL" id="KAJ5432587.1"/>
    </source>
</evidence>
<accession>A0AAD6FX06</accession>
<dbReference type="EMBL" id="JAPVEA010000009">
    <property type="protein sequence ID" value="KAJ5432587.1"/>
    <property type="molecule type" value="Genomic_DNA"/>
</dbReference>
<feature type="compositionally biased region" description="Polar residues" evidence="1">
    <location>
        <begin position="506"/>
        <end position="525"/>
    </location>
</feature>
<feature type="region of interest" description="Disordered" evidence="1">
    <location>
        <begin position="501"/>
        <end position="525"/>
    </location>
</feature>
<comment type="caution">
    <text evidence="2">The sequence shown here is derived from an EMBL/GenBank/DDBJ whole genome shotgun (WGS) entry which is preliminary data.</text>
</comment>
<feature type="region of interest" description="Disordered" evidence="1">
    <location>
        <begin position="308"/>
        <end position="414"/>
    </location>
</feature>
<sequence length="598" mass="65233">MDNIMDTRELSSLDFSCDEHHDLGLTLSPGSQLQLAVSSPNSQEDELASLFGMDDDFDPFTDFDKLVHQVYETAGSKKRTSDEAFGGDIEISPSKRQSQEEQCTSVATETITQPLDIHPGSQASIPSIPSHALLSSRQAPTFISTIKGKVTLNSESLSRLAAVEAFTQGKSSSQHISPYALVGYYPSAPNLHCMIGRGTDSSEVLRSRLDSSRRRLDVVMAERNKYRDALLKYEQVDPETGLLGIRKLETELLKSRRMVSNHRYRVDQLKIEVQEWKDRYTAVATTHNCLIRDYQQLQAITCHPPSAVEAAFTPPQDNHQGSYEQLPQTSNAPNAAYVRPPTDPSGINPSVPSPAPPFSTSSPTNNFKTPTPRRVQSAGSDTCSQPALYEDQPTDLLPSHLEDLPTSHHYEDLPPDLPIPLSAQSPPGEPTTMTTNYANSTFSGRGGYLPPNSSDQAACTHQHAGIAYEMPSANVTAATPVATVSALPVPPKDIVVIDLTGDSDTDVSPQGSNAPSPTPLTQDSSPLIEFRRRFRKKKLDWLHESNSSVADSAVADPICKNLNSRKRKRELGKEFVATTSGEAYSHVQAQKVLSSGSP</sequence>
<proteinExistence type="predicted"/>
<reference evidence="2" key="1">
    <citation type="submission" date="2022-12" db="EMBL/GenBank/DDBJ databases">
        <authorList>
            <person name="Petersen C."/>
        </authorList>
    </citation>
    <scope>NUCLEOTIDE SEQUENCE</scope>
    <source>
        <strain evidence="2">IBT 16125</strain>
    </source>
</reference>
<dbReference type="GeneID" id="81605368"/>
<organism evidence="2 3">
    <name type="scientific">Penicillium daleae</name>
    <dbReference type="NCBI Taxonomy" id="63821"/>
    <lineage>
        <taxon>Eukaryota</taxon>
        <taxon>Fungi</taxon>
        <taxon>Dikarya</taxon>
        <taxon>Ascomycota</taxon>
        <taxon>Pezizomycotina</taxon>
        <taxon>Eurotiomycetes</taxon>
        <taxon>Eurotiomycetidae</taxon>
        <taxon>Eurotiales</taxon>
        <taxon>Aspergillaceae</taxon>
        <taxon>Penicillium</taxon>
    </lineage>
</organism>
<feature type="compositionally biased region" description="Basic and acidic residues" evidence="1">
    <location>
        <begin position="400"/>
        <end position="412"/>
    </location>
</feature>
<feature type="region of interest" description="Disordered" evidence="1">
    <location>
        <begin position="81"/>
        <end position="100"/>
    </location>
</feature>
<dbReference type="AlphaFoldDB" id="A0AAD6FX06"/>
<name>A0AAD6FX06_9EURO</name>
<dbReference type="RefSeq" id="XP_056759879.1">
    <property type="nucleotide sequence ID" value="XM_056915125.1"/>
</dbReference>